<feature type="transmembrane region" description="Helical" evidence="1">
    <location>
        <begin position="289"/>
        <end position="311"/>
    </location>
</feature>
<gene>
    <name evidence="2" type="ORF">CYFUS_008954</name>
</gene>
<feature type="transmembrane region" description="Helical" evidence="1">
    <location>
        <begin position="370"/>
        <end position="389"/>
    </location>
</feature>
<feature type="transmembrane region" description="Helical" evidence="1">
    <location>
        <begin position="225"/>
        <end position="245"/>
    </location>
</feature>
<feature type="transmembrane region" description="Helical" evidence="1">
    <location>
        <begin position="72"/>
        <end position="91"/>
    </location>
</feature>
<dbReference type="EMBL" id="CP022098">
    <property type="protein sequence ID" value="ATB43474.1"/>
    <property type="molecule type" value="Genomic_DNA"/>
</dbReference>
<dbReference type="Proteomes" id="UP000217257">
    <property type="component" value="Chromosome"/>
</dbReference>
<feature type="transmembrane region" description="Helical" evidence="1">
    <location>
        <begin position="127"/>
        <end position="148"/>
    </location>
</feature>
<feature type="transmembrane region" description="Helical" evidence="1">
    <location>
        <begin position="401"/>
        <end position="426"/>
    </location>
</feature>
<reference evidence="2 3" key="1">
    <citation type="submission" date="2017-06" db="EMBL/GenBank/DDBJ databases">
        <title>Sequencing and comparative analysis of myxobacterial genomes.</title>
        <authorList>
            <person name="Rupp O."/>
            <person name="Goesmann A."/>
            <person name="Sogaard-Andersen L."/>
        </authorList>
    </citation>
    <scope>NUCLEOTIDE SEQUENCE [LARGE SCALE GENOMIC DNA]</scope>
    <source>
        <strain evidence="2 3">DSM 52655</strain>
    </source>
</reference>
<proteinExistence type="predicted"/>
<evidence type="ECO:0000256" key="1">
    <source>
        <dbReference type="SAM" id="Phobius"/>
    </source>
</evidence>
<dbReference type="AlphaFoldDB" id="A0A250JHU9"/>
<keyword evidence="1" id="KW-0472">Membrane</keyword>
<evidence type="ECO:0000313" key="2">
    <source>
        <dbReference type="EMBL" id="ATB43474.1"/>
    </source>
</evidence>
<feature type="transmembrane region" description="Helical" evidence="1">
    <location>
        <begin position="154"/>
        <end position="180"/>
    </location>
</feature>
<keyword evidence="1" id="KW-0812">Transmembrane</keyword>
<feature type="transmembrane region" description="Helical" evidence="1">
    <location>
        <begin position="38"/>
        <end position="60"/>
    </location>
</feature>
<feature type="transmembrane region" description="Helical" evidence="1">
    <location>
        <begin position="338"/>
        <end position="358"/>
    </location>
</feature>
<sequence>MSATASVEVPRAWWLARWAERLNPLVVKEVRQGLRSRVFWLSFGLMLLACFILSLAAYVATIEEGLKPQGRTFFLAFFFCLGMVHFFLLPYGAYRSLAREREDETWVLLLLTGLGPRRILRGKVASSLVQGGLYASAVGPFLLFSYYLNGIDLPTLLLVLLLGACWFLFLTVVAVCMATLAEGRMGRGLAHLVLLGVLGLGLFYGQVCAWFLCEQGFRPLISSDGALVFALVSLWLMLTCAWLLFETAAARLSLVTENYSRAPRRALVVQTVLSALVVLLAWWDSSSQRMVWAMSLLGCVLLTLCGLVLATDLDGQARSLRAATRPWSLLRPGALRGFRLAVLLLLFWSAACGALFVLSTRNLASLELPGVISLPLYALLYLSLPLWVARLPRSPVFSSPATVRLLFFMLGGLGLLVPSLVSFVLWREEGNTLLSLLNPFLGVTLFSEGDSPLDEPVLAWSLLGCVALLAALSVFLADRSLAAREREVHAA</sequence>
<feature type="transmembrane region" description="Helical" evidence="1">
    <location>
        <begin position="266"/>
        <end position="283"/>
    </location>
</feature>
<keyword evidence="1" id="KW-1133">Transmembrane helix</keyword>
<feature type="transmembrane region" description="Helical" evidence="1">
    <location>
        <begin position="457"/>
        <end position="477"/>
    </location>
</feature>
<dbReference type="KEGG" id="cfus:CYFUS_008954"/>
<name>A0A250JHU9_9BACT</name>
<feature type="transmembrane region" description="Helical" evidence="1">
    <location>
        <begin position="192"/>
        <end position="213"/>
    </location>
</feature>
<evidence type="ECO:0000313" key="3">
    <source>
        <dbReference type="Proteomes" id="UP000217257"/>
    </source>
</evidence>
<dbReference type="RefSeq" id="WP_232537181.1">
    <property type="nucleotide sequence ID" value="NZ_CP022098.1"/>
</dbReference>
<organism evidence="2 3">
    <name type="scientific">Cystobacter fuscus</name>
    <dbReference type="NCBI Taxonomy" id="43"/>
    <lineage>
        <taxon>Bacteria</taxon>
        <taxon>Pseudomonadati</taxon>
        <taxon>Myxococcota</taxon>
        <taxon>Myxococcia</taxon>
        <taxon>Myxococcales</taxon>
        <taxon>Cystobacterineae</taxon>
        <taxon>Archangiaceae</taxon>
        <taxon>Cystobacter</taxon>
    </lineage>
</organism>
<protein>
    <submittedName>
        <fullName evidence="2">ABC transporter permease</fullName>
    </submittedName>
</protein>
<accession>A0A250JHU9</accession>